<gene>
    <name evidence="2" type="ORF">A9P98_17950</name>
</gene>
<dbReference type="AlphaFoldDB" id="A0A853M6W2"/>
<organism evidence="2 3">
    <name type="scientific">Cylindrospermopsis raciborskii CS-505</name>
    <dbReference type="NCBI Taxonomy" id="533240"/>
    <lineage>
        <taxon>Bacteria</taxon>
        <taxon>Bacillati</taxon>
        <taxon>Cyanobacteriota</taxon>
        <taxon>Cyanophyceae</taxon>
        <taxon>Nostocales</taxon>
        <taxon>Aphanizomenonaceae</taxon>
        <taxon>Cylindrospermopsis</taxon>
    </lineage>
</organism>
<protein>
    <submittedName>
        <fullName evidence="2">Uncharacterized protein</fullName>
    </submittedName>
</protein>
<sequence>MTITFRTAKKQGISIRIDGTPVTPRTKDKRLFDLVNNQLNEFNKTLTLVIFPNKSFNTVQYELMLNGFEESLSGTETKSPKEDLTEMRRQITLEIEYTFMKKENDSLKRENNLLRSKINEVEILVHNAQSKRRFCN</sequence>
<accession>A0A853M6W2</accession>
<dbReference type="Proteomes" id="UP000093903">
    <property type="component" value="Unassembled WGS sequence"/>
</dbReference>
<name>A0A853M6W2_9CYAN</name>
<evidence type="ECO:0000256" key="1">
    <source>
        <dbReference type="SAM" id="Coils"/>
    </source>
</evidence>
<keyword evidence="1" id="KW-0175">Coiled coil</keyword>
<feature type="coiled-coil region" evidence="1">
    <location>
        <begin position="97"/>
        <end position="124"/>
    </location>
</feature>
<comment type="caution">
    <text evidence="2">The sequence shown here is derived from an EMBL/GenBank/DDBJ whole genome shotgun (WGS) entry which is preliminary data.</text>
</comment>
<evidence type="ECO:0000313" key="3">
    <source>
        <dbReference type="Proteomes" id="UP000093903"/>
    </source>
</evidence>
<proteinExistence type="predicted"/>
<dbReference type="EMBL" id="LYXA01000004">
    <property type="protein sequence ID" value="OBU74761.1"/>
    <property type="molecule type" value="Genomic_DNA"/>
</dbReference>
<reference evidence="2 3" key="1">
    <citation type="submission" date="2016-05" db="EMBL/GenBank/DDBJ databases">
        <title>First complete genome of the cyanobacterium Cylindrospermopsis raciborskii CS505, containing a circular chromosome and a single extrachromosomal element.</title>
        <authorList>
            <person name="Fuentes J."/>
            <person name="Tamames J."/>
            <person name="Allen E."/>
            <person name="Plominski A."/>
            <person name="Vasquez M."/>
        </authorList>
    </citation>
    <scope>NUCLEOTIDE SEQUENCE [LARGE SCALE GENOMIC DNA]</scope>
    <source>
        <strain evidence="2 3">CS505</strain>
    </source>
</reference>
<evidence type="ECO:0000313" key="2">
    <source>
        <dbReference type="EMBL" id="OBU74761.1"/>
    </source>
</evidence>